<accession>A0A4S8FFH7</accession>
<evidence type="ECO:0000313" key="11">
    <source>
        <dbReference type="Proteomes" id="UP000308917"/>
    </source>
</evidence>
<dbReference type="InterPro" id="IPR011324">
    <property type="entry name" value="Cytotoxic_necrot_fac-like_cat"/>
</dbReference>
<comment type="catalytic activity">
    <reaction evidence="1">
        <text>inosine + phosphate = alpha-D-ribose 1-phosphate + hypoxanthine</text>
        <dbReference type="Rhea" id="RHEA:27646"/>
        <dbReference type="ChEBI" id="CHEBI:17368"/>
        <dbReference type="ChEBI" id="CHEBI:17596"/>
        <dbReference type="ChEBI" id="CHEBI:43474"/>
        <dbReference type="ChEBI" id="CHEBI:57720"/>
        <dbReference type="EC" id="2.4.2.1"/>
    </reaction>
    <physiologicalReaction direction="left-to-right" evidence="1">
        <dbReference type="Rhea" id="RHEA:27647"/>
    </physiologicalReaction>
</comment>
<organism evidence="10 11">
    <name type="scientific">Lampropedia puyangensis</name>
    <dbReference type="NCBI Taxonomy" id="1330072"/>
    <lineage>
        <taxon>Bacteria</taxon>
        <taxon>Pseudomonadati</taxon>
        <taxon>Pseudomonadota</taxon>
        <taxon>Betaproteobacteria</taxon>
        <taxon>Burkholderiales</taxon>
        <taxon>Comamonadaceae</taxon>
        <taxon>Lampropedia</taxon>
    </lineage>
</organism>
<evidence type="ECO:0000256" key="1">
    <source>
        <dbReference type="ARBA" id="ARBA00000553"/>
    </source>
</evidence>
<evidence type="ECO:0000256" key="8">
    <source>
        <dbReference type="ARBA" id="ARBA00048968"/>
    </source>
</evidence>
<keyword evidence="3" id="KW-0808">Transferase</keyword>
<evidence type="ECO:0000256" key="4">
    <source>
        <dbReference type="ARBA" id="ARBA00022723"/>
    </source>
</evidence>
<comment type="catalytic activity">
    <reaction evidence="7">
        <text>adenosine + H2O + H(+) = inosine + NH4(+)</text>
        <dbReference type="Rhea" id="RHEA:24408"/>
        <dbReference type="ChEBI" id="CHEBI:15377"/>
        <dbReference type="ChEBI" id="CHEBI:15378"/>
        <dbReference type="ChEBI" id="CHEBI:16335"/>
        <dbReference type="ChEBI" id="CHEBI:17596"/>
        <dbReference type="ChEBI" id="CHEBI:28938"/>
        <dbReference type="EC" id="3.5.4.4"/>
    </reaction>
    <physiologicalReaction direction="left-to-right" evidence="7">
        <dbReference type="Rhea" id="RHEA:24409"/>
    </physiologicalReaction>
</comment>
<dbReference type="SUPFAM" id="SSF64438">
    <property type="entry name" value="CNF1/YfiH-like putative cysteine hydrolases"/>
    <property type="match status" value="1"/>
</dbReference>
<dbReference type="Proteomes" id="UP000308917">
    <property type="component" value="Unassembled WGS sequence"/>
</dbReference>
<dbReference type="AlphaFoldDB" id="A0A4S8FFH7"/>
<dbReference type="PANTHER" id="PTHR30616">
    <property type="entry name" value="UNCHARACTERIZED PROTEIN YFIH"/>
    <property type="match status" value="1"/>
</dbReference>
<dbReference type="EMBL" id="STFG01000001">
    <property type="protein sequence ID" value="THU05555.1"/>
    <property type="molecule type" value="Genomic_DNA"/>
</dbReference>
<reference evidence="10 11" key="1">
    <citation type="journal article" date="2015" name="Antonie Van Leeuwenhoek">
        <title>Lampropedia puyangensis sp. nov., isolated from symptomatic bark of Populus ? euramericana canker and emended description of Lampropedia hyalina (Ehrenberg 1832) Lee et al. 2004.</title>
        <authorList>
            <person name="Li Y."/>
            <person name="Wang T."/>
            <person name="Piao C.G."/>
            <person name="Wang L.F."/>
            <person name="Tian G.Z."/>
            <person name="Zhu T.H."/>
            <person name="Guo M.W."/>
        </authorList>
    </citation>
    <scope>NUCLEOTIDE SEQUENCE [LARGE SCALE GENOMIC DNA]</scope>
    <source>
        <strain evidence="10 11">2-bin</strain>
    </source>
</reference>
<dbReference type="Gene3D" id="3.60.140.10">
    <property type="entry name" value="CNF1/YfiH-like putative cysteine hydrolases"/>
    <property type="match status" value="1"/>
</dbReference>
<evidence type="ECO:0000256" key="5">
    <source>
        <dbReference type="ARBA" id="ARBA00022801"/>
    </source>
</evidence>
<keyword evidence="4" id="KW-0479">Metal-binding</keyword>
<sequence>MRPQWPAPSFVKALFTTRQGGHSTAPWDSWNMGEFVGDERAHVQANRALLQQAIQATSVYTQAAAPRYLKQVHGCDVHPLTADATTDLPPNTTQVCADAAITTQPGVVCTIMVGDCLPVLFAHKQAPVVAAAHAGWRGLAGTNGQGILETSFDSFRKAVKRWFQTQSQSLTDAEIAHDTLVWLGPCIGPQAFEVGKDVRNAFVDESESLCDSLDALNARYKACFLPHPQQRPDHWMAHLSGVARIRLQKLGITQLHGNDGSAPWCTVRNAQWYFSHRRDAAQLGSTGRMAACIWLDRT</sequence>
<dbReference type="PANTHER" id="PTHR30616:SF2">
    <property type="entry name" value="PURINE NUCLEOSIDE PHOSPHORYLASE LACC1"/>
    <property type="match status" value="1"/>
</dbReference>
<dbReference type="InterPro" id="IPR003730">
    <property type="entry name" value="Cu_polyphenol_OxRdtase"/>
</dbReference>
<name>A0A4S8FFH7_9BURK</name>
<evidence type="ECO:0000256" key="9">
    <source>
        <dbReference type="ARBA" id="ARBA00049893"/>
    </source>
</evidence>
<protein>
    <submittedName>
        <fullName evidence="10">Laccase</fullName>
    </submittedName>
</protein>
<comment type="catalytic activity">
    <reaction evidence="9">
        <text>S-methyl-5'-thioadenosine + phosphate = 5-(methylsulfanyl)-alpha-D-ribose 1-phosphate + adenine</text>
        <dbReference type="Rhea" id="RHEA:11852"/>
        <dbReference type="ChEBI" id="CHEBI:16708"/>
        <dbReference type="ChEBI" id="CHEBI:17509"/>
        <dbReference type="ChEBI" id="CHEBI:43474"/>
        <dbReference type="ChEBI" id="CHEBI:58533"/>
        <dbReference type="EC" id="2.4.2.28"/>
    </reaction>
    <physiologicalReaction direction="left-to-right" evidence="9">
        <dbReference type="Rhea" id="RHEA:11853"/>
    </physiologicalReaction>
</comment>
<comment type="catalytic activity">
    <reaction evidence="8">
        <text>adenosine + phosphate = alpha-D-ribose 1-phosphate + adenine</text>
        <dbReference type="Rhea" id="RHEA:27642"/>
        <dbReference type="ChEBI" id="CHEBI:16335"/>
        <dbReference type="ChEBI" id="CHEBI:16708"/>
        <dbReference type="ChEBI" id="CHEBI:43474"/>
        <dbReference type="ChEBI" id="CHEBI:57720"/>
        <dbReference type="EC" id="2.4.2.1"/>
    </reaction>
    <physiologicalReaction direction="left-to-right" evidence="8">
        <dbReference type="Rhea" id="RHEA:27643"/>
    </physiologicalReaction>
</comment>
<dbReference type="OrthoDB" id="4279at2"/>
<evidence type="ECO:0000313" key="10">
    <source>
        <dbReference type="EMBL" id="THU05555.1"/>
    </source>
</evidence>
<evidence type="ECO:0000256" key="6">
    <source>
        <dbReference type="ARBA" id="ARBA00022833"/>
    </source>
</evidence>
<dbReference type="CDD" id="cd16833">
    <property type="entry name" value="YfiH"/>
    <property type="match status" value="1"/>
</dbReference>
<gene>
    <name evidence="10" type="ORF">E9531_02760</name>
</gene>
<keyword evidence="5" id="KW-0378">Hydrolase</keyword>
<evidence type="ECO:0000256" key="2">
    <source>
        <dbReference type="ARBA" id="ARBA00007353"/>
    </source>
</evidence>
<keyword evidence="6" id="KW-0862">Zinc</keyword>
<dbReference type="GO" id="GO:0016787">
    <property type="term" value="F:hydrolase activity"/>
    <property type="evidence" value="ECO:0007669"/>
    <property type="project" value="UniProtKB-KW"/>
</dbReference>
<dbReference type="GO" id="GO:0017061">
    <property type="term" value="F:S-methyl-5-thioadenosine phosphorylase activity"/>
    <property type="evidence" value="ECO:0007669"/>
    <property type="project" value="UniProtKB-EC"/>
</dbReference>
<proteinExistence type="inferred from homology"/>
<keyword evidence="11" id="KW-1185">Reference proteome</keyword>
<evidence type="ECO:0000256" key="7">
    <source>
        <dbReference type="ARBA" id="ARBA00047989"/>
    </source>
</evidence>
<dbReference type="InterPro" id="IPR038371">
    <property type="entry name" value="Cu_polyphenol_OxRdtase_sf"/>
</dbReference>
<comment type="caution">
    <text evidence="10">The sequence shown here is derived from an EMBL/GenBank/DDBJ whole genome shotgun (WGS) entry which is preliminary data.</text>
</comment>
<comment type="similarity">
    <text evidence="2">Belongs to the purine nucleoside phosphorylase YfiH/LACC1 family.</text>
</comment>
<dbReference type="GO" id="GO:0005507">
    <property type="term" value="F:copper ion binding"/>
    <property type="evidence" value="ECO:0007669"/>
    <property type="project" value="TreeGrafter"/>
</dbReference>
<dbReference type="Pfam" id="PF02578">
    <property type="entry name" value="Cu-oxidase_4"/>
    <property type="match status" value="1"/>
</dbReference>
<evidence type="ECO:0000256" key="3">
    <source>
        <dbReference type="ARBA" id="ARBA00022679"/>
    </source>
</evidence>